<feature type="transmembrane region" description="Helical" evidence="1">
    <location>
        <begin position="6"/>
        <end position="31"/>
    </location>
</feature>
<protein>
    <submittedName>
        <fullName evidence="2">Uncharacterized protein</fullName>
    </submittedName>
</protein>
<keyword evidence="1" id="KW-0812">Transmembrane</keyword>
<reference evidence="2 3" key="1">
    <citation type="journal article" date="2015" name="Genome Announc.">
        <title>Expanding the biotechnology potential of lactobacilli through comparative genomics of 213 strains and associated genera.</title>
        <authorList>
            <person name="Sun Z."/>
            <person name="Harris H.M."/>
            <person name="McCann A."/>
            <person name="Guo C."/>
            <person name="Argimon S."/>
            <person name="Zhang W."/>
            <person name="Yang X."/>
            <person name="Jeffery I.B."/>
            <person name="Cooney J.C."/>
            <person name="Kagawa T.F."/>
            <person name="Liu W."/>
            <person name="Song Y."/>
            <person name="Salvetti E."/>
            <person name="Wrobel A."/>
            <person name="Rasinkangas P."/>
            <person name="Parkhill J."/>
            <person name="Rea M.C."/>
            <person name="O'Sullivan O."/>
            <person name="Ritari J."/>
            <person name="Douillard F.P."/>
            <person name="Paul Ross R."/>
            <person name="Yang R."/>
            <person name="Briner A.E."/>
            <person name="Felis G.E."/>
            <person name="de Vos W.M."/>
            <person name="Barrangou R."/>
            <person name="Klaenhammer T.R."/>
            <person name="Caufield P.W."/>
            <person name="Cui Y."/>
            <person name="Zhang H."/>
            <person name="O'Toole P.W."/>
        </authorList>
    </citation>
    <scope>NUCLEOTIDE SEQUENCE [LARGE SCALE GENOMIC DNA]</scope>
    <source>
        <strain evidence="2 3">DSM 14857</strain>
    </source>
</reference>
<organism evidence="2 3">
    <name type="scientific">Companilactobacillus versmoldensis DSM 14857 = KCTC 3814</name>
    <dbReference type="NCBI Taxonomy" id="1423815"/>
    <lineage>
        <taxon>Bacteria</taxon>
        <taxon>Bacillati</taxon>
        <taxon>Bacillota</taxon>
        <taxon>Bacilli</taxon>
        <taxon>Lactobacillales</taxon>
        <taxon>Lactobacillaceae</taxon>
        <taxon>Companilactobacillus</taxon>
    </lineage>
</organism>
<dbReference type="OrthoDB" id="2306492at2"/>
<gene>
    <name evidence="2" type="ORF">FC27_GL000063</name>
</gene>
<sequence length="137" mass="15975">MQIIQAILLGILTIAVICGVVLIPIPFYRLIRHQKRIHRPYFTIEELNDCHYILKNTGNSEAIIEDLFLTPETKYFEGVNGISFAPQQTITIELPEKEADPKLIELHYRDTNSKKLFRQKLPLMKLTQSKEMSYDEQ</sequence>
<evidence type="ECO:0000256" key="1">
    <source>
        <dbReference type="SAM" id="Phobius"/>
    </source>
</evidence>
<keyword evidence="1" id="KW-1133">Transmembrane helix</keyword>
<evidence type="ECO:0000313" key="2">
    <source>
        <dbReference type="EMBL" id="KRL68368.1"/>
    </source>
</evidence>
<dbReference type="Proteomes" id="UP000051647">
    <property type="component" value="Unassembled WGS sequence"/>
</dbReference>
<keyword evidence="3" id="KW-1185">Reference proteome</keyword>
<dbReference type="AlphaFoldDB" id="A0A0R1SGU8"/>
<name>A0A0R1SGU8_9LACO</name>
<dbReference type="EMBL" id="AZFA01000001">
    <property type="protein sequence ID" value="KRL68368.1"/>
    <property type="molecule type" value="Genomic_DNA"/>
</dbReference>
<proteinExistence type="predicted"/>
<dbReference type="PATRIC" id="fig|1423815.3.peg.63"/>
<evidence type="ECO:0000313" key="3">
    <source>
        <dbReference type="Proteomes" id="UP000051647"/>
    </source>
</evidence>
<dbReference type="RefSeq" id="WP_010623687.1">
    <property type="nucleotide sequence ID" value="NZ_AZFA01000001.1"/>
</dbReference>
<keyword evidence="1" id="KW-0472">Membrane</keyword>
<accession>A0A0R1SGU8</accession>
<comment type="caution">
    <text evidence="2">The sequence shown here is derived from an EMBL/GenBank/DDBJ whole genome shotgun (WGS) entry which is preliminary data.</text>
</comment>